<feature type="domain" description="HAMP" evidence="5">
    <location>
        <begin position="159"/>
        <end position="201"/>
    </location>
</feature>
<dbReference type="Pfam" id="PF00015">
    <property type="entry name" value="MCPsignal"/>
    <property type="match status" value="1"/>
</dbReference>
<dbReference type="SMART" id="SM00283">
    <property type="entry name" value="MA"/>
    <property type="match status" value="1"/>
</dbReference>
<dbReference type="Gene3D" id="1.10.287.950">
    <property type="entry name" value="Methyl-accepting chemotaxis protein"/>
    <property type="match status" value="1"/>
</dbReference>
<dbReference type="InterPro" id="IPR000014">
    <property type="entry name" value="PAS"/>
</dbReference>
<feature type="domain" description="Methyl-accepting transducer" evidence="4">
    <location>
        <begin position="206"/>
        <end position="435"/>
    </location>
</feature>
<proteinExistence type="inferred from homology"/>
<keyword evidence="3" id="KW-0807">Transducer</keyword>
<evidence type="ECO:0000313" key="7">
    <source>
        <dbReference type="Proteomes" id="UP000540556"/>
    </source>
</evidence>
<dbReference type="InterPro" id="IPR035965">
    <property type="entry name" value="PAS-like_dom_sf"/>
</dbReference>
<dbReference type="Pfam" id="PF13426">
    <property type="entry name" value="PAS_9"/>
    <property type="match status" value="1"/>
</dbReference>
<evidence type="ECO:0000256" key="1">
    <source>
        <dbReference type="ARBA" id="ARBA00022500"/>
    </source>
</evidence>
<comment type="caution">
    <text evidence="6">The sequence shown here is derived from an EMBL/GenBank/DDBJ whole genome shotgun (WGS) entry which is preliminary data.</text>
</comment>
<dbReference type="GO" id="GO:0007165">
    <property type="term" value="P:signal transduction"/>
    <property type="evidence" value="ECO:0007669"/>
    <property type="project" value="UniProtKB-KW"/>
</dbReference>
<dbReference type="InterPro" id="IPR003660">
    <property type="entry name" value="HAMP_dom"/>
</dbReference>
<evidence type="ECO:0000256" key="2">
    <source>
        <dbReference type="ARBA" id="ARBA00029447"/>
    </source>
</evidence>
<dbReference type="InterPro" id="IPR004089">
    <property type="entry name" value="MCPsignal_dom"/>
</dbReference>
<evidence type="ECO:0000259" key="4">
    <source>
        <dbReference type="PROSITE" id="PS50111"/>
    </source>
</evidence>
<dbReference type="GO" id="GO:0006935">
    <property type="term" value="P:chemotaxis"/>
    <property type="evidence" value="ECO:0007669"/>
    <property type="project" value="UniProtKB-KW"/>
</dbReference>
<dbReference type="CDD" id="cd00130">
    <property type="entry name" value="PAS"/>
    <property type="match status" value="1"/>
</dbReference>
<organism evidence="6 7">
    <name type="scientific">Gluconacetobacter takamatsuzukensis</name>
    <dbReference type="NCBI Taxonomy" id="1286190"/>
    <lineage>
        <taxon>Bacteria</taxon>
        <taxon>Pseudomonadati</taxon>
        <taxon>Pseudomonadota</taxon>
        <taxon>Alphaproteobacteria</taxon>
        <taxon>Acetobacterales</taxon>
        <taxon>Acetobacteraceae</taxon>
        <taxon>Gluconacetobacter</taxon>
    </lineage>
</organism>
<dbReference type="Gene3D" id="3.30.450.20">
    <property type="entry name" value="PAS domain"/>
    <property type="match status" value="1"/>
</dbReference>
<reference evidence="6 7" key="1">
    <citation type="submission" date="2020-04" db="EMBL/GenBank/DDBJ databases">
        <title>Description of novel Gluconacetobacter.</title>
        <authorList>
            <person name="Sombolestani A."/>
        </authorList>
    </citation>
    <scope>NUCLEOTIDE SEQUENCE [LARGE SCALE GENOMIC DNA]</scope>
    <source>
        <strain evidence="6 7">LMG 27800</strain>
    </source>
</reference>
<dbReference type="InterPro" id="IPR004090">
    <property type="entry name" value="Chemotax_Me-accpt_rcpt"/>
</dbReference>
<evidence type="ECO:0000313" key="6">
    <source>
        <dbReference type="EMBL" id="MBB2204172.1"/>
    </source>
</evidence>
<dbReference type="PANTHER" id="PTHR43531:SF11">
    <property type="entry name" value="METHYL-ACCEPTING CHEMOTAXIS PROTEIN 3"/>
    <property type="match status" value="1"/>
</dbReference>
<dbReference type="Proteomes" id="UP000540556">
    <property type="component" value="Unassembled WGS sequence"/>
</dbReference>
<dbReference type="RefSeq" id="WP_182947969.1">
    <property type="nucleotide sequence ID" value="NZ_JABEQK010000002.1"/>
</dbReference>
<name>A0A7W4PN29_9PROT</name>
<dbReference type="InterPro" id="IPR051310">
    <property type="entry name" value="MCP_chemotaxis"/>
</dbReference>
<dbReference type="GO" id="GO:0004888">
    <property type="term" value="F:transmembrane signaling receptor activity"/>
    <property type="evidence" value="ECO:0007669"/>
    <property type="project" value="InterPro"/>
</dbReference>
<dbReference type="SUPFAM" id="SSF58104">
    <property type="entry name" value="Methyl-accepting chemotaxis protein (MCP) signaling domain"/>
    <property type="match status" value="1"/>
</dbReference>
<dbReference type="PRINTS" id="PR00260">
    <property type="entry name" value="CHEMTRNSDUCR"/>
</dbReference>
<dbReference type="PROSITE" id="PS50885">
    <property type="entry name" value="HAMP"/>
    <property type="match status" value="1"/>
</dbReference>
<dbReference type="GO" id="GO:0016020">
    <property type="term" value="C:membrane"/>
    <property type="evidence" value="ECO:0007669"/>
    <property type="project" value="InterPro"/>
</dbReference>
<dbReference type="CDD" id="cd11386">
    <property type="entry name" value="MCP_signal"/>
    <property type="match status" value="1"/>
</dbReference>
<dbReference type="PANTHER" id="PTHR43531">
    <property type="entry name" value="PROTEIN ICFG"/>
    <property type="match status" value="1"/>
</dbReference>
<evidence type="ECO:0000256" key="3">
    <source>
        <dbReference type="PROSITE-ProRule" id="PRU00284"/>
    </source>
</evidence>
<dbReference type="EMBL" id="JABEQK010000002">
    <property type="protein sequence ID" value="MBB2204172.1"/>
    <property type="molecule type" value="Genomic_DNA"/>
</dbReference>
<accession>A0A7W4PN29</accession>
<dbReference type="AlphaFoldDB" id="A0A7W4PN29"/>
<sequence length="460" mass="49947">MFSFRQRQSDESSEQSMRMMLAEAIFEHSLSACFLLRGGKIAECNPALIALVGGTREKLIGMGPDQISPRVQPDGQESAVGVQKRLEELFRTNRPVCFDWMHQALDGSPLPVRVTLFTVVLAGRKEVASVWEDRRDQHAAQQRQKEVDEAVRHVRHSFSQALAEVSEGNLGVRISEAFPKDYEEMRQDFNQGIARLHDAMLNVTDHTRKVRDTSAEVVMASDDLARRTEEQAASLAQAVATIGTIAAGVRGMARDVKSASEAALSSHDSAEKSKLVVSEAMNAMTKIADSSRQIASIVGMIEKIAFQTNILALNASVEAARAGETGRGFAVVANEVRVLAQQSSEAVKNIRDVIAVSRRTVDDGVTLVNNTGEMLADIVRNVAVLNATVGNISVLSHQQADGLNEVNQTMGQIDDITQKNAAMVEETTAASHSLAQEASSLNRIVSRFETRKQGTLAKAG</sequence>
<dbReference type="SUPFAM" id="SSF55785">
    <property type="entry name" value="PYP-like sensor domain (PAS domain)"/>
    <property type="match status" value="1"/>
</dbReference>
<protein>
    <submittedName>
        <fullName evidence="6">Methyl-accepting chemotaxis protein</fullName>
    </submittedName>
</protein>
<comment type="similarity">
    <text evidence="2">Belongs to the methyl-accepting chemotaxis (MCP) protein family.</text>
</comment>
<evidence type="ECO:0000259" key="5">
    <source>
        <dbReference type="PROSITE" id="PS50885"/>
    </source>
</evidence>
<dbReference type="PROSITE" id="PS50111">
    <property type="entry name" value="CHEMOTAXIS_TRANSDUC_2"/>
    <property type="match status" value="1"/>
</dbReference>
<keyword evidence="7" id="KW-1185">Reference proteome</keyword>
<keyword evidence="1" id="KW-0145">Chemotaxis</keyword>
<gene>
    <name evidence="6" type="ORF">HLH27_03945</name>
</gene>